<evidence type="ECO:0000313" key="7">
    <source>
        <dbReference type="EMBL" id="MFE1749379.1"/>
    </source>
</evidence>
<comment type="caution">
    <text evidence="7">The sequence shown here is derived from an EMBL/GenBank/DDBJ whole genome shotgun (WGS) entry which is preliminary data.</text>
</comment>
<evidence type="ECO:0000256" key="1">
    <source>
        <dbReference type="ARBA" id="ARBA00012771"/>
    </source>
</evidence>
<dbReference type="CDD" id="cd02440">
    <property type="entry name" value="AdoMet_MTases"/>
    <property type="match status" value="1"/>
</dbReference>
<sequence>MPVSPPPVPSRFAPVPFPPSARKAAVTALRAAGCVFAEDAAELILATARTEREITDLVARRATGLPLEHVLGWAEFHGRRVAVEPGVFVPRRRTEFLVDQALAQVPDASVVVDLCCGSGAVGAALATALGPVELHAADVDPAAVRCARRNVEPLGGHVHEGDLFSALPAALRGRVGILAANVPYVPTGEVGLLPPEAREHEPLVALDGGADGLEVLRRVAAGASEWLAPGGCLLVETGEHQSPAALAAFTGAGLTARLAAHEELYAHVVIGERPQVY</sequence>
<dbReference type="InterPro" id="IPR022446">
    <property type="entry name" value="MeTrfrase_put"/>
</dbReference>
<evidence type="ECO:0000256" key="4">
    <source>
        <dbReference type="ARBA" id="ARBA00022691"/>
    </source>
</evidence>
<keyword evidence="3" id="KW-0808">Transferase</keyword>
<dbReference type="PANTHER" id="PTHR18895">
    <property type="entry name" value="HEMK METHYLTRANSFERASE"/>
    <property type="match status" value="1"/>
</dbReference>
<evidence type="ECO:0000313" key="8">
    <source>
        <dbReference type="Proteomes" id="UP001599756"/>
    </source>
</evidence>
<name>A0ABW6GYD9_9ACTN</name>
<reference evidence="7 8" key="1">
    <citation type="submission" date="2024-09" db="EMBL/GenBank/DDBJ databases">
        <title>The Natural Products Discovery Center: Release of the First 8490 Sequenced Strains for Exploring Actinobacteria Biosynthetic Diversity.</title>
        <authorList>
            <person name="Kalkreuter E."/>
            <person name="Kautsar S.A."/>
            <person name="Yang D."/>
            <person name="Bader C.D."/>
            <person name="Teijaro C.N."/>
            <person name="Fluegel L."/>
            <person name="Davis C.M."/>
            <person name="Simpson J.R."/>
            <person name="Lauterbach L."/>
            <person name="Steele A.D."/>
            <person name="Gui C."/>
            <person name="Meng S."/>
            <person name="Li G."/>
            <person name="Viehrig K."/>
            <person name="Ye F."/>
            <person name="Su P."/>
            <person name="Kiefer A.F."/>
            <person name="Nichols A."/>
            <person name="Cepeda A.J."/>
            <person name="Yan W."/>
            <person name="Fan B."/>
            <person name="Jiang Y."/>
            <person name="Adhikari A."/>
            <person name="Zheng C.-J."/>
            <person name="Schuster L."/>
            <person name="Cowan T.M."/>
            <person name="Smanski M.J."/>
            <person name="Chevrette M.G."/>
            <person name="De Carvalho L.P.S."/>
            <person name="Shen B."/>
        </authorList>
    </citation>
    <scope>NUCLEOTIDE SEQUENCE [LARGE SCALE GENOMIC DNA]</scope>
    <source>
        <strain evidence="7 8">NPDC059500</strain>
    </source>
</reference>
<gene>
    <name evidence="7" type="ORF">ACFW88_02290</name>
</gene>
<comment type="catalytic activity">
    <reaction evidence="5">
        <text>L-glutaminyl-[peptide chain release factor] + S-adenosyl-L-methionine = N(5)-methyl-L-glutaminyl-[peptide chain release factor] + S-adenosyl-L-homocysteine + H(+)</text>
        <dbReference type="Rhea" id="RHEA:42896"/>
        <dbReference type="Rhea" id="RHEA-COMP:10271"/>
        <dbReference type="Rhea" id="RHEA-COMP:10272"/>
        <dbReference type="ChEBI" id="CHEBI:15378"/>
        <dbReference type="ChEBI" id="CHEBI:30011"/>
        <dbReference type="ChEBI" id="CHEBI:57856"/>
        <dbReference type="ChEBI" id="CHEBI:59789"/>
        <dbReference type="ChEBI" id="CHEBI:61891"/>
        <dbReference type="EC" id="2.1.1.297"/>
    </reaction>
</comment>
<keyword evidence="4" id="KW-0949">S-adenosyl-L-methionine</keyword>
<dbReference type="Pfam" id="PF05175">
    <property type="entry name" value="MTS"/>
    <property type="match status" value="1"/>
</dbReference>
<dbReference type="NCBIfam" id="TIGR00536">
    <property type="entry name" value="hemK_fam"/>
    <property type="match status" value="1"/>
</dbReference>
<organism evidence="7 8">
    <name type="scientific">Streptomyces anandii</name>
    <dbReference type="NCBI Taxonomy" id="285454"/>
    <lineage>
        <taxon>Bacteria</taxon>
        <taxon>Bacillati</taxon>
        <taxon>Actinomycetota</taxon>
        <taxon>Actinomycetes</taxon>
        <taxon>Kitasatosporales</taxon>
        <taxon>Streptomycetaceae</taxon>
        <taxon>Streptomyces</taxon>
    </lineage>
</organism>
<keyword evidence="8" id="KW-1185">Reference proteome</keyword>
<evidence type="ECO:0000256" key="2">
    <source>
        <dbReference type="ARBA" id="ARBA00022603"/>
    </source>
</evidence>
<accession>A0ABW6GYD9</accession>
<dbReference type="Gene3D" id="1.10.8.10">
    <property type="entry name" value="DNA helicase RuvA subunit, C-terminal domain"/>
    <property type="match status" value="1"/>
</dbReference>
<dbReference type="EMBL" id="JBHYTS010000002">
    <property type="protein sequence ID" value="MFE1749379.1"/>
    <property type="molecule type" value="Genomic_DNA"/>
</dbReference>
<evidence type="ECO:0000256" key="3">
    <source>
        <dbReference type="ARBA" id="ARBA00022679"/>
    </source>
</evidence>
<dbReference type="Gene3D" id="3.40.50.150">
    <property type="entry name" value="Vaccinia Virus protein VP39"/>
    <property type="match status" value="1"/>
</dbReference>
<dbReference type="InterPro" id="IPR029063">
    <property type="entry name" value="SAM-dependent_MTases_sf"/>
</dbReference>
<evidence type="ECO:0000256" key="5">
    <source>
        <dbReference type="ARBA" id="ARBA00048391"/>
    </source>
</evidence>
<keyword evidence="2" id="KW-0489">Methyltransferase</keyword>
<dbReference type="InterPro" id="IPR050320">
    <property type="entry name" value="N5-glutamine_MTase"/>
</dbReference>
<dbReference type="EC" id="2.1.1.297" evidence="1"/>
<dbReference type="PANTHER" id="PTHR18895:SF74">
    <property type="entry name" value="MTRF1L RELEASE FACTOR GLUTAMINE METHYLTRANSFERASE"/>
    <property type="match status" value="1"/>
</dbReference>
<dbReference type="NCBIfam" id="TIGR03704">
    <property type="entry name" value="PrmC_rel_meth"/>
    <property type="match status" value="1"/>
</dbReference>
<protein>
    <recommendedName>
        <fullName evidence="1">peptide chain release factor N(5)-glutamine methyltransferase</fullName>
        <ecNumber evidence="1">2.1.1.297</ecNumber>
    </recommendedName>
</protein>
<dbReference type="Proteomes" id="UP001599756">
    <property type="component" value="Unassembled WGS sequence"/>
</dbReference>
<dbReference type="RefSeq" id="WP_381839518.1">
    <property type="nucleotide sequence ID" value="NZ_JBHYTS010000002.1"/>
</dbReference>
<dbReference type="InterPro" id="IPR004556">
    <property type="entry name" value="HemK-like"/>
</dbReference>
<dbReference type="InterPro" id="IPR007848">
    <property type="entry name" value="Small_mtfrase_dom"/>
</dbReference>
<evidence type="ECO:0000259" key="6">
    <source>
        <dbReference type="Pfam" id="PF05175"/>
    </source>
</evidence>
<feature type="domain" description="Methyltransferase small" evidence="6">
    <location>
        <begin position="84"/>
        <end position="168"/>
    </location>
</feature>
<dbReference type="SUPFAM" id="SSF53335">
    <property type="entry name" value="S-adenosyl-L-methionine-dependent methyltransferases"/>
    <property type="match status" value="1"/>
</dbReference>
<proteinExistence type="predicted"/>